<keyword evidence="3" id="KW-1185">Reference proteome</keyword>
<dbReference type="GO" id="GO:0010073">
    <property type="term" value="P:meristem maintenance"/>
    <property type="evidence" value="ECO:0007669"/>
    <property type="project" value="InterPro"/>
</dbReference>
<reference evidence="2 3" key="1">
    <citation type="journal article" date="2021" name="bioRxiv">
        <title>The Gossypium anomalum genome as a resource for cotton improvement and evolutionary analysis of hybrid incompatibility.</title>
        <authorList>
            <person name="Grover C.E."/>
            <person name="Yuan D."/>
            <person name="Arick M.A."/>
            <person name="Miller E.R."/>
            <person name="Hu G."/>
            <person name="Peterson D.G."/>
            <person name="Wendel J.F."/>
            <person name="Udall J.A."/>
        </authorList>
    </citation>
    <scope>NUCLEOTIDE SEQUENCE [LARGE SCALE GENOMIC DNA]</scope>
    <source>
        <strain evidence="2">JFW-Udall</strain>
        <tissue evidence="2">Leaf</tissue>
    </source>
</reference>
<gene>
    <name evidence="2" type="ORF">CXB51_010425</name>
</gene>
<dbReference type="OrthoDB" id="1750042at2759"/>
<evidence type="ECO:0000313" key="3">
    <source>
        <dbReference type="Proteomes" id="UP000701853"/>
    </source>
</evidence>
<dbReference type="EMBL" id="JAHUZN010000005">
    <property type="protein sequence ID" value="KAG8493101.1"/>
    <property type="molecule type" value="Genomic_DNA"/>
</dbReference>
<evidence type="ECO:0000313" key="2">
    <source>
        <dbReference type="EMBL" id="KAG8493101.1"/>
    </source>
</evidence>
<accession>A0A8J6D2Z7</accession>
<protein>
    <recommendedName>
        <fullName evidence="1">Aminotransferase-like plant mobile domain-containing protein</fullName>
    </recommendedName>
</protein>
<comment type="caution">
    <text evidence="2">The sequence shown here is derived from an EMBL/GenBank/DDBJ whole genome shotgun (WGS) entry which is preliminary data.</text>
</comment>
<dbReference type="AlphaFoldDB" id="A0A8J6D2Z7"/>
<dbReference type="Pfam" id="PF10536">
    <property type="entry name" value="PMD"/>
    <property type="match status" value="2"/>
</dbReference>
<organism evidence="2 3">
    <name type="scientific">Gossypium anomalum</name>
    <dbReference type="NCBI Taxonomy" id="47600"/>
    <lineage>
        <taxon>Eukaryota</taxon>
        <taxon>Viridiplantae</taxon>
        <taxon>Streptophyta</taxon>
        <taxon>Embryophyta</taxon>
        <taxon>Tracheophyta</taxon>
        <taxon>Spermatophyta</taxon>
        <taxon>Magnoliopsida</taxon>
        <taxon>eudicotyledons</taxon>
        <taxon>Gunneridae</taxon>
        <taxon>Pentapetalae</taxon>
        <taxon>rosids</taxon>
        <taxon>malvids</taxon>
        <taxon>Malvales</taxon>
        <taxon>Malvaceae</taxon>
        <taxon>Malvoideae</taxon>
        <taxon>Gossypium</taxon>
    </lineage>
</organism>
<dbReference type="PANTHER" id="PTHR46033:SF8">
    <property type="entry name" value="PROTEIN MAINTENANCE OF MERISTEMS-LIKE"/>
    <property type="match status" value="1"/>
</dbReference>
<dbReference type="InterPro" id="IPR019557">
    <property type="entry name" value="AminoTfrase-like_pln_mobile"/>
</dbReference>
<dbReference type="PANTHER" id="PTHR46033">
    <property type="entry name" value="PROTEIN MAIN-LIKE 2"/>
    <property type="match status" value="1"/>
</dbReference>
<dbReference type="InterPro" id="IPR044824">
    <property type="entry name" value="MAIN-like"/>
</dbReference>
<sequence length="271" mass="31858">MQLQLELSVDEFVLTRSVQSADWGAVYYDLFGAIPDNIYGGRIKIGWLRDTFLEPENDSTEVERTQYARAYILEIIRGYLMLDLSRNLVHLRWLLKLVDFRAARELSWGFAVVATLYQKMYGAAPPNKAKIEGCLSLLQLWAQFRFPFLRLRVSLVNYAIVEMHQTNRVLWQFGFQQSIPVTPEVFDDEQKTDLRQSNTNWSVSFSEYIKIWENRYDYIPTHKPIIVPELACAPDYIPWFRFHNKPYLLLEEQRRPCRKGTTGPFNSNEKG</sequence>
<feature type="domain" description="Aminotransferase-like plant mobile" evidence="1">
    <location>
        <begin position="152"/>
        <end position="241"/>
    </location>
</feature>
<evidence type="ECO:0000259" key="1">
    <source>
        <dbReference type="Pfam" id="PF10536"/>
    </source>
</evidence>
<dbReference type="Proteomes" id="UP000701853">
    <property type="component" value="Chromosome 5"/>
</dbReference>
<name>A0A8J6D2Z7_9ROSI</name>
<proteinExistence type="predicted"/>
<feature type="domain" description="Aminotransferase-like plant mobile" evidence="1">
    <location>
        <begin position="16"/>
        <end position="151"/>
    </location>
</feature>